<accession>A0AAU9XUN6</accession>
<feature type="domain" description="Fibrinogen C-terminal" evidence="6">
    <location>
        <begin position="144"/>
        <end position="361"/>
    </location>
</feature>
<dbReference type="InterPro" id="IPR003609">
    <property type="entry name" value="Pan_app"/>
</dbReference>
<keyword evidence="2" id="KW-0245">EGF-like domain</keyword>
<dbReference type="PROSITE" id="PS50026">
    <property type="entry name" value="EGF_3"/>
    <property type="match status" value="1"/>
</dbReference>
<dbReference type="InterPro" id="IPR014716">
    <property type="entry name" value="Fibrinogen_a/b/g_C_1"/>
</dbReference>
<organism evidence="7 8">
    <name type="scientific">Pocillopora meandrina</name>
    <dbReference type="NCBI Taxonomy" id="46732"/>
    <lineage>
        <taxon>Eukaryota</taxon>
        <taxon>Metazoa</taxon>
        <taxon>Cnidaria</taxon>
        <taxon>Anthozoa</taxon>
        <taxon>Hexacorallia</taxon>
        <taxon>Scleractinia</taxon>
        <taxon>Astrocoeniina</taxon>
        <taxon>Pocilloporidae</taxon>
        <taxon>Pocillopora</taxon>
    </lineage>
</organism>
<proteinExistence type="predicted"/>
<feature type="chain" id="PRO_5043617181" evidence="3">
    <location>
        <begin position="18"/>
        <end position="361"/>
    </location>
</feature>
<evidence type="ECO:0000313" key="8">
    <source>
        <dbReference type="Proteomes" id="UP001159428"/>
    </source>
</evidence>
<dbReference type="InterPro" id="IPR020837">
    <property type="entry name" value="Fibrinogen_CS"/>
</dbReference>
<dbReference type="SMART" id="SM00186">
    <property type="entry name" value="FBG"/>
    <property type="match status" value="1"/>
</dbReference>
<keyword evidence="3" id="KW-0732">Signal</keyword>
<dbReference type="PROSITE" id="PS50948">
    <property type="entry name" value="PAN"/>
    <property type="match status" value="1"/>
</dbReference>
<name>A0AAU9XUN6_9CNID</name>
<dbReference type="InterPro" id="IPR036056">
    <property type="entry name" value="Fibrinogen-like_C"/>
</dbReference>
<dbReference type="PROSITE" id="PS00514">
    <property type="entry name" value="FIBRINOGEN_C_1"/>
    <property type="match status" value="1"/>
</dbReference>
<dbReference type="PANTHER" id="PTHR19143">
    <property type="entry name" value="FIBRINOGEN/TENASCIN/ANGIOPOEITIN"/>
    <property type="match status" value="1"/>
</dbReference>
<dbReference type="InterPro" id="IPR000742">
    <property type="entry name" value="EGF"/>
</dbReference>
<dbReference type="PANTHER" id="PTHR19143:SF458">
    <property type="entry name" value="FIBRINOGEN C-TERMINAL DOMAIN-CONTAINING PROTEIN-RELATED"/>
    <property type="match status" value="1"/>
</dbReference>
<evidence type="ECO:0000259" key="6">
    <source>
        <dbReference type="PROSITE" id="PS51406"/>
    </source>
</evidence>
<evidence type="ECO:0000256" key="3">
    <source>
        <dbReference type="SAM" id="SignalP"/>
    </source>
</evidence>
<keyword evidence="8" id="KW-1185">Reference proteome</keyword>
<dbReference type="Pfam" id="PF00147">
    <property type="entry name" value="Fibrinogen_C"/>
    <property type="match status" value="1"/>
</dbReference>
<gene>
    <name evidence="7" type="ORF">PMEA_00030373</name>
</gene>
<feature type="disulfide bond" evidence="2">
    <location>
        <begin position="118"/>
        <end position="135"/>
    </location>
</feature>
<sequence length="361" mass="40850">MYTTLLLTSLVITLANGESRLTTSNYKAINFAREIRGRRLHGRVIKEIEVDSESSCRLLCVEESSCLSYNFGPGENKKMFKCQLSDSDRFASFNNFTDDNTFLYRGVKSHCEVSSFLCTENEICVPNYIDNTAECKCRYASGYTGKPCEAKSCAQLLKDGFTSNGVYTINPDGGKPIPVLCDMTTDGGGWTVFQRRLDGSVDFYRDWKAYKEGFGSLSGEFWLGNDNLHRLTDANEVMLRVDLEDFEENITNAEYNTFKVADEADKYRLTLGEYNGTAGDSFMFHSHMQFSTKDQDSDLRPASCAQLFKGAWWYKSCHASNLNGLYLNGQHASYADGVNWNTFRGFHYSLKRTEMKVKTKG</sequence>
<keyword evidence="1 2" id="KW-1015">Disulfide bond</keyword>
<evidence type="ECO:0000313" key="7">
    <source>
        <dbReference type="EMBL" id="CAH3158036.1"/>
    </source>
</evidence>
<dbReference type="SUPFAM" id="SSF56496">
    <property type="entry name" value="Fibrinogen C-terminal domain-like"/>
    <property type="match status" value="1"/>
</dbReference>
<dbReference type="PROSITE" id="PS51406">
    <property type="entry name" value="FIBRINOGEN_C_2"/>
    <property type="match status" value="1"/>
</dbReference>
<comment type="caution">
    <text evidence="2">Lacks conserved residue(s) required for the propagation of feature annotation.</text>
</comment>
<dbReference type="SUPFAM" id="SSF57414">
    <property type="entry name" value="Hairpin loop containing domain-like"/>
    <property type="match status" value="1"/>
</dbReference>
<dbReference type="Proteomes" id="UP001159428">
    <property type="component" value="Unassembled WGS sequence"/>
</dbReference>
<comment type="caution">
    <text evidence="7">The sequence shown here is derived from an EMBL/GenBank/DDBJ whole genome shotgun (WGS) entry which is preliminary data.</text>
</comment>
<dbReference type="NCBIfam" id="NF040941">
    <property type="entry name" value="GGGWT_bact"/>
    <property type="match status" value="1"/>
</dbReference>
<reference evidence="7 8" key="1">
    <citation type="submission" date="2022-05" db="EMBL/GenBank/DDBJ databases">
        <authorList>
            <consortium name="Genoscope - CEA"/>
            <person name="William W."/>
        </authorList>
    </citation>
    <scope>NUCLEOTIDE SEQUENCE [LARGE SCALE GENOMIC DNA]</scope>
</reference>
<dbReference type="Gene3D" id="3.90.215.10">
    <property type="entry name" value="Gamma Fibrinogen, chain A, domain 1"/>
    <property type="match status" value="1"/>
</dbReference>
<evidence type="ECO:0000256" key="2">
    <source>
        <dbReference type="PROSITE-ProRule" id="PRU00076"/>
    </source>
</evidence>
<dbReference type="EMBL" id="CALNXJ010000066">
    <property type="protein sequence ID" value="CAH3158036.1"/>
    <property type="molecule type" value="Genomic_DNA"/>
</dbReference>
<feature type="domain" description="Apple" evidence="5">
    <location>
        <begin position="32"/>
        <end position="108"/>
    </location>
</feature>
<feature type="domain" description="EGF-like" evidence="4">
    <location>
        <begin position="107"/>
        <end position="149"/>
    </location>
</feature>
<dbReference type="GO" id="GO:0005615">
    <property type="term" value="C:extracellular space"/>
    <property type="evidence" value="ECO:0007669"/>
    <property type="project" value="TreeGrafter"/>
</dbReference>
<dbReference type="CDD" id="cd00087">
    <property type="entry name" value="FReD"/>
    <property type="match status" value="1"/>
</dbReference>
<protein>
    <submittedName>
        <fullName evidence="7">Uncharacterized protein</fullName>
    </submittedName>
</protein>
<dbReference type="InterPro" id="IPR002181">
    <property type="entry name" value="Fibrinogen_a/b/g_C_dom"/>
</dbReference>
<evidence type="ECO:0000259" key="5">
    <source>
        <dbReference type="PROSITE" id="PS50948"/>
    </source>
</evidence>
<feature type="signal peptide" evidence="3">
    <location>
        <begin position="1"/>
        <end position="17"/>
    </location>
</feature>
<dbReference type="SMART" id="SM00473">
    <property type="entry name" value="PAN_AP"/>
    <property type="match status" value="1"/>
</dbReference>
<evidence type="ECO:0000259" key="4">
    <source>
        <dbReference type="PROSITE" id="PS50026"/>
    </source>
</evidence>
<dbReference type="FunFam" id="3.90.215.10:FF:000001">
    <property type="entry name" value="Tenascin isoform 1"/>
    <property type="match status" value="1"/>
</dbReference>
<dbReference type="Pfam" id="PF00024">
    <property type="entry name" value="PAN_1"/>
    <property type="match status" value="1"/>
</dbReference>
<dbReference type="Gene3D" id="3.50.4.10">
    <property type="entry name" value="Hepatocyte Growth Factor"/>
    <property type="match status" value="1"/>
</dbReference>
<dbReference type="InterPro" id="IPR050373">
    <property type="entry name" value="Fibrinogen_C-term_domain"/>
</dbReference>
<dbReference type="AlphaFoldDB" id="A0AAU9XUN6"/>
<evidence type="ECO:0000256" key="1">
    <source>
        <dbReference type="ARBA" id="ARBA00023157"/>
    </source>
</evidence>